<name>A0AAN7B2H9_9PEZI</name>
<reference evidence="2" key="1">
    <citation type="journal article" date="2023" name="Mol. Phylogenet. Evol.">
        <title>Genome-scale phylogeny and comparative genomics of the fungal order Sordariales.</title>
        <authorList>
            <person name="Hensen N."/>
            <person name="Bonometti L."/>
            <person name="Westerberg I."/>
            <person name="Brannstrom I.O."/>
            <person name="Guillou S."/>
            <person name="Cros-Aarteil S."/>
            <person name="Calhoun S."/>
            <person name="Haridas S."/>
            <person name="Kuo A."/>
            <person name="Mondo S."/>
            <person name="Pangilinan J."/>
            <person name="Riley R."/>
            <person name="LaButti K."/>
            <person name="Andreopoulos B."/>
            <person name="Lipzen A."/>
            <person name="Chen C."/>
            <person name="Yan M."/>
            <person name="Daum C."/>
            <person name="Ng V."/>
            <person name="Clum A."/>
            <person name="Steindorff A."/>
            <person name="Ohm R.A."/>
            <person name="Martin F."/>
            <person name="Silar P."/>
            <person name="Natvig D.O."/>
            <person name="Lalanne C."/>
            <person name="Gautier V."/>
            <person name="Ament-Velasquez S.L."/>
            <person name="Kruys A."/>
            <person name="Hutchinson M.I."/>
            <person name="Powell A.J."/>
            <person name="Barry K."/>
            <person name="Miller A.N."/>
            <person name="Grigoriev I.V."/>
            <person name="Debuchy R."/>
            <person name="Gladieux P."/>
            <person name="Hiltunen Thoren M."/>
            <person name="Johannesson H."/>
        </authorList>
    </citation>
    <scope>NUCLEOTIDE SEQUENCE</scope>
    <source>
        <strain evidence="2">PSN293</strain>
    </source>
</reference>
<keyword evidence="3" id="KW-1185">Reference proteome</keyword>
<proteinExistence type="predicted"/>
<dbReference type="EMBL" id="MU858269">
    <property type="protein sequence ID" value="KAK4207879.1"/>
    <property type="molecule type" value="Genomic_DNA"/>
</dbReference>
<dbReference type="Pfam" id="PF25053">
    <property type="entry name" value="DUF7791"/>
    <property type="match status" value="1"/>
</dbReference>
<dbReference type="InterPro" id="IPR027417">
    <property type="entry name" value="P-loop_NTPase"/>
</dbReference>
<comment type="caution">
    <text evidence="2">The sequence shown here is derived from an EMBL/GenBank/DDBJ whole genome shotgun (WGS) entry which is preliminary data.</text>
</comment>
<dbReference type="InterPro" id="IPR056693">
    <property type="entry name" value="DUF7791"/>
</dbReference>
<evidence type="ECO:0000313" key="3">
    <source>
        <dbReference type="Proteomes" id="UP001301769"/>
    </source>
</evidence>
<dbReference type="Gene3D" id="3.40.50.300">
    <property type="entry name" value="P-loop containing nucleotide triphosphate hydrolases"/>
    <property type="match status" value="1"/>
</dbReference>
<dbReference type="PANTHER" id="PTHR10039">
    <property type="entry name" value="AMELOGENIN"/>
    <property type="match status" value="1"/>
</dbReference>
<dbReference type="SUPFAM" id="SSF52540">
    <property type="entry name" value="P-loop containing nucleoside triphosphate hydrolases"/>
    <property type="match status" value="1"/>
</dbReference>
<accession>A0AAN7B2H9</accession>
<feature type="domain" description="DUF7791" evidence="1">
    <location>
        <begin position="508"/>
        <end position="651"/>
    </location>
</feature>
<sequence>MDPISAFGLATNILTFINFTREIITTGRDIYQSSNGATATHLESETLTNDIKNRVEKTTFPRALDESLLTDDDKCLRSLSLQCGFVADELLRALDKLRVEGRHTKWKSFYQAIGSIKRKDEIDGLEQRLHRLSAQVNIGKVDKQLAGLQSMLSQLQFGSYGQRGPKSMEIEILQKHMDDLHTQLVDATRVQNIKIDRILEMLNLDYQKGPEIVEEAAEAAAAAERWILSNLRFKSMNDRYLSLDEPHKGTFTWINDPAAATTLHGGSTFLKCLEADRSSYWVSGKLGSGKSTLMRYLCDLPAVQSALKRWANSRGYSEDQLVVPRYFLWSLGRDDLQKSQEGLLRSLLLLSHAAEAKTLLLCFFIDGLDEYKGKPEDMVQLVKVLKSSRMVKMCLSSRPWNEFEKAFGGNELTMLRLQDLTYDDIKLYVQDTLQEDPSFREMKEDDHRCQELIHEIVIRADGVFFWARLVVNSLLQGVTNADRIVDLQRRLGTYPQDLTLLFERELFSVESDYQHATARFFQVTLDTRTILPLMAYWFIDQDDDNNHGSVITMPMEPWPVQRLRRMKRRLNACCKGLLESKLYDNGGHLSSLSSSVLFNLRVDFAHRTVRDFLALENIRERLAVSAGGPSLNSHIAICKGILGQIKATPRDEPFYFSASGPINDLAGLFHAHSKHPSVQHQPGSTARMQQLFDELRRVLEPEGFSFVNW</sequence>
<dbReference type="AlphaFoldDB" id="A0AAN7B2H9"/>
<gene>
    <name evidence="2" type="ORF">QBC37DRAFT_454306</name>
</gene>
<protein>
    <recommendedName>
        <fullName evidence="1">DUF7791 domain-containing protein</fullName>
    </recommendedName>
</protein>
<evidence type="ECO:0000313" key="2">
    <source>
        <dbReference type="EMBL" id="KAK4207879.1"/>
    </source>
</evidence>
<evidence type="ECO:0000259" key="1">
    <source>
        <dbReference type="Pfam" id="PF25053"/>
    </source>
</evidence>
<dbReference type="PANTHER" id="PTHR10039:SF5">
    <property type="entry name" value="NACHT DOMAIN-CONTAINING PROTEIN"/>
    <property type="match status" value="1"/>
</dbReference>
<organism evidence="2 3">
    <name type="scientific">Rhypophila decipiens</name>
    <dbReference type="NCBI Taxonomy" id="261697"/>
    <lineage>
        <taxon>Eukaryota</taxon>
        <taxon>Fungi</taxon>
        <taxon>Dikarya</taxon>
        <taxon>Ascomycota</taxon>
        <taxon>Pezizomycotina</taxon>
        <taxon>Sordariomycetes</taxon>
        <taxon>Sordariomycetidae</taxon>
        <taxon>Sordariales</taxon>
        <taxon>Naviculisporaceae</taxon>
        <taxon>Rhypophila</taxon>
    </lineage>
</organism>
<dbReference type="Proteomes" id="UP001301769">
    <property type="component" value="Unassembled WGS sequence"/>
</dbReference>
<reference evidence="2" key="2">
    <citation type="submission" date="2023-05" db="EMBL/GenBank/DDBJ databases">
        <authorList>
            <consortium name="Lawrence Berkeley National Laboratory"/>
            <person name="Steindorff A."/>
            <person name="Hensen N."/>
            <person name="Bonometti L."/>
            <person name="Westerberg I."/>
            <person name="Brannstrom I.O."/>
            <person name="Guillou S."/>
            <person name="Cros-Aarteil S."/>
            <person name="Calhoun S."/>
            <person name="Haridas S."/>
            <person name="Kuo A."/>
            <person name="Mondo S."/>
            <person name="Pangilinan J."/>
            <person name="Riley R."/>
            <person name="Labutti K."/>
            <person name="Andreopoulos B."/>
            <person name="Lipzen A."/>
            <person name="Chen C."/>
            <person name="Yanf M."/>
            <person name="Daum C."/>
            <person name="Ng V."/>
            <person name="Clum A."/>
            <person name="Ohm R."/>
            <person name="Martin F."/>
            <person name="Silar P."/>
            <person name="Natvig D."/>
            <person name="Lalanne C."/>
            <person name="Gautier V."/>
            <person name="Ament-Velasquez S.L."/>
            <person name="Kruys A."/>
            <person name="Hutchinson M.I."/>
            <person name="Powell A.J."/>
            <person name="Barry K."/>
            <person name="Miller A.N."/>
            <person name="Grigoriev I.V."/>
            <person name="Debuchy R."/>
            <person name="Gladieux P."/>
            <person name="Thoren M.H."/>
            <person name="Johannesson H."/>
        </authorList>
    </citation>
    <scope>NUCLEOTIDE SEQUENCE</scope>
    <source>
        <strain evidence="2">PSN293</strain>
    </source>
</reference>